<dbReference type="PANTHER" id="PTHR47129">
    <property type="entry name" value="QUINONE OXIDOREDUCTASE 2"/>
    <property type="match status" value="1"/>
</dbReference>
<evidence type="ECO:0000313" key="3">
    <source>
        <dbReference type="Proteomes" id="UP000094526"/>
    </source>
</evidence>
<comment type="caution">
    <text evidence="2">The sequence shown here is derived from an EMBL/GenBank/DDBJ whole genome shotgun (WGS) entry which is preliminary data.</text>
</comment>
<dbReference type="OrthoDB" id="419598at2759"/>
<dbReference type="Pfam" id="PF13460">
    <property type="entry name" value="NAD_binding_10"/>
    <property type="match status" value="1"/>
</dbReference>
<protein>
    <submittedName>
        <fullName evidence="2">NmrA-like family protein</fullName>
    </submittedName>
</protein>
<dbReference type="InterPro" id="IPR036291">
    <property type="entry name" value="NAD(P)-bd_dom_sf"/>
</dbReference>
<accession>A0A1C1CHK0</accession>
<keyword evidence="3" id="KW-1185">Reference proteome</keyword>
<dbReference type="Gene3D" id="3.90.25.10">
    <property type="entry name" value="UDP-galactose 4-epimerase, domain 1"/>
    <property type="match status" value="1"/>
</dbReference>
<sequence length="318" mass="35479">MTRYILTGTSGRLGSRVLTHVLEKKLIPPTDLIISATNPDRVPSIAKQYGLDVRRGDYTDRESLKAAFTGGDVLFLVSHNDPGTQRVEYHKNAIESARAVGVKTIVYTSMMFGGETGLDSVIGIQQGHVHTVKYLMQQQQSGMDYIVLREGLYAQAWGYYADLRYGMWNKGKVLFKKGDTAPLEWVIPNDAAIAWVDIDDLAEGNALILADYTRYVNQTLRLTGPRTTSVGEIAKLVEERTGRKVDLRLVGRDEAVKWHKGHHTVPPESFDWLENNWGGWWEGLARGEGEVVDPILSQVLGRQAKGLVEIADEMLTPQ</sequence>
<proteinExistence type="predicted"/>
<dbReference type="Proteomes" id="UP000094526">
    <property type="component" value="Unassembled WGS sequence"/>
</dbReference>
<dbReference type="Gene3D" id="3.40.50.720">
    <property type="entry name" value="NAD(P)-binding Rossmann-like Domain"/>
    <property type="match status" value="1"/>
</dbReference>
<reference evidence="3" key="1">
    <citation type="submission" date="2015-07" db="EMBL/GenBank/DDBJ databases">
        <authorList>
            <person name="Teixeira M.M."/>
            <person name="Souza R.C."/>
            <person name="Almeida L.G."/>
            <person name="Vicente V.A."/>
            <person name="de Hoog S."/>
            <person name="Bocca A.L."/>
            <person name="de Almeida S.R."/>
            <person name="Vasconcelos A.T."/>
            <person name="Felipe M.S."/>
        </authorList>
    </citation>
    <scope>NUCLEOTIDE SEQUENCE [LARGE SCALE GENOMIC DNA]</scope>
    <source>
        <strain evidence="3">KSF</strain>
    </source>
</reference>
<dbReference type="InterPro" id="IPR016040">
    <property type="entry name" value="NAD(P)-bd_dom"/>
</dbReference>
<organism evidence="2 3">
    <name type="scientific">Cladophialophora carrionii</name>
    <dbReference type="NCBI Taxonomy" id="86049"/>
    <lineage>
        <taxon>Eukaryota</taxon>
        <taxon>Fungi</taxon>
        <taxon>Dikarya</taxon>
        <taxon>Ascomycota</taxon>
        <taxon>Pezizomycotina</taxon>
        <taxon>Eurotiomycetes</taxon>
        <taxon>Chaetothyriomycetidae</taxon>
        <taxon>Chaetothyriales</taxon>
        <taxon>Herpotrichiellaceae</taxon>
        <taxon>Cladophialophora</taxon>
    </lineage>
</organism>
<dbReference type="InterPro" id="IPR052718">
    <property type="entry name" value="NmrA-type_oxidoreductase"/>
</dbReference>
<dbReference type="EMBL" id="LGRB01000012">
    <property type="protein sequence ID" value="OCT48004.1"/>
    <property type="molecule type" value="Genomic_DNA"/>
</dbReference>
<feature type="domain" description="NAD(P)-binding" evidence="1">
    <location>
        <begin position="8"/>
        <end position="151"/>
    </location>
</feature>
<evidence type="ECO:0000313" key="2">
    <source>
        <dbReference type="EMBL" id="OCT48004.1"/>
    </source>
</evidence>
<dbReference type="SUPFAM" id="SSF51735">
    <property type="entry name" value="NAD(P)-binding Rossmann-fold domains"/>
    <property type="match status" value="1"/>
</dbReference>
<dbReference type="AlphaFoldDB" id="A0A1C1CHK0"/>
<evidence type="ECO:0000259" key="1">
    <source>
        <dbReference type="Pfam" id="PF13460"/>
    </source>
</evidence>
<dbReference type="VEuPathDB" id="FungiDB:G647_08169"/>
<dbReference type="eggNOG" id="ENOG502S0NM">
    <property type="taxonomic scope" value="Eukaryota"/>
</dbReference>
<dbReference type="PANTHER" id="PTHR47129:SF1">
    <property type="entry name" value="NMRA-LIKE DOMAIN-CONTAINING PROTEIN"/>
    <property type="match status" value="1"/>
</dbReference>
<gene>
    <name evidence="2" type="ORF">CLCR_04258</name>
</gene>
<dbReference type="VEuPathDB" id="FungiDB:CLCR_04258"/>
<dbReference type="STRING" id="86049.A0A1C1CHK0"/>
<name>A0A1C1CHK0_9EURO</name>